<accession>A0ABX3V3C0</accession>
<reference evidence="2 3" key="1">
    <citation type="submission" date="2016-01" db="EMBL/GenBank/DDBJ databases">
        <title>The new phylogeny of the genus Mycobacterium.</title>
        <authorList>
            <person name="Tarcisio F."/>
            <person name="Conor M."/>
            <person name="Antonella G."/>
            <person name="Elisabetta G."/>
            <person name="Giulia F.S."/>
            <person name="Sara T."/>
            <person name="Anna F."/>
            <person name="Clotilde B."/>
            <person name="Roberto B."/>
            <person name="Veronica D.S."/>
            <person name="Fabio R."/>
            <person name="Monica P."/>
            <person name="Olivier J."/>
            <person name="Enrico T."/>
            <person name="Nicola S."/>
        </authorList>
    </citation>
    <scope>NUCLEOTIDE SEQUENCE [LARGE SCALE GENOMIC DNA]</scope>
    <source>
        <strain evidence="2 3">CCUG 50187</strain>
    </source>
</reference>
<evidence type="ECO:0008006" key="4">
    <source>
        <dbReference type="Google" id="ProtNLM"/>
    </source>
</evidence>
<protein>
    <recommendedName>
        <fullName evidence="4">Peptidase M41 domain-containing protein</fullName>
    </recommendedName>
</protein>
<name>A0ABX3V3C0_9MYCO</name>
<evidence type="ECO:0000256" key="1">
    <source>
        <dbReference type="SAM" id="MobiDB-lite"/>
    </source>
</evidence>
<sequence>MGSQDRRMSEARAGARMRDEKALITHHEAGHAIAALMTAVGDLDGGVSVCILAGRGNGNAQIGDWVTGEPVQAAFVFYAGPWAEARVQWQQPSLEGLDDTDGNGESFRDRVRAAFLEGVGVTSDLASYNEMARIDSSIPKREPYWARELERAWPVIKELANALRGGLDSAEPEPGPGTELPANRDRKMKRFKMADTDVVALVQPLLEARGIWRTVT</sequence>
<evidence type="ECO:0000313" key="2">
    <source>
        <dbReference type="EMBL" id="ORV21661.1"/>
    </source>
</evidence>
<comment type="caution">
    <text evidence="2">The sequence shown here is derived from an EMBL/GenBank/DDBJ whole genome shotgun (WGS) entry which is preliminary data.</text>
</comment>
<feature type="region of interest" description="Disordered" evidence="1">
    <location>
        <begin position="166"/>
        <end position="185"/>
    </location>
</feature>
<evidence type="ECO:0000313" key="3">
    <source>
        <dbReference type="Proteomes" id="UP000193811"/>
    </source>
</evidence>
<dbReference type="Proteomes" id="UP000193811">
    <property type="component" value="Unassembled WGS sequence"/>
</dbReference>
<proteinExistence type="predicted"/>
<gene>
    <name evidence="2" type="ORF">AWB98_26755</name>
</gene>
<organism evidence="2 3">
    <name type="scientific">Mycolicibacterium conceptionense</name>
    <dbReference type="NCBI Taxonomy" id="451644"/>
    <lineage>
        <taxon>Bacteria</taxon>
        <taxon>Bacillati</taxon>
        <taxon>Actinomycetota</taxon>
        <taxon>Actinomycetes</taxon>
        <taxon>Mycobacteriales</taxon>
        <taxon>Mycobacteriaceae</taxon>
        <taxon>Mycolicibacterium</taxon>
    </lineage>
</organism>
<dbReference type="EMBL" id="LQOP01000029">
    <property type="protein sequence ID" value="ORV21661.1"/>
    <property type="molecule type" value="Genomic_DNA"/>
</dbReference>
<keyword evidence="3" id="KW-1185">Reference proteome</keyword>